<dbReference type="Proteomes" id="UP000004259">
    <property type="component" value="Unassembled WGS sequence"/>
</dbReference>
<evidence type="ECO:0000256" key="9">
    <source>
        <dbReference type="ARBA" id="ARBA00022723"/>
    </source>
</evidence>
<dbReference type="Pfam" id="PF00483">
    <property type="entry name" value="NTP_transferase"/>
    <property type="match status" value="1"/>
</dbReference>
<dbReference type="InterPro" id="IPR029044">
    <property type="entry name" value="Nucleotide-diphossugar_trans"/>
</dbReference>
<comment type="subunit">
    <text evidence="20">Homotrimer.</text>
</comment>
<feature type="region of interest" description="Linker" evidence="20">
    <location>
        <begin position="235"/>
        <end position="255"/>
    </location>
</feature>
<evidence type="ECO:0000256" key="20">
    <source>
        <dbReference type="HAMAP-Rule" id="MF_01631"/>
    </source>
</evidence>
<comment type="similarity">
    <text evidence="5 20">In the N-terminal section; belongs to the N-acetylglucosamine-1-phosphate uridyltransferase family.</text>
</comment>
<dbReference type="EC" id="2.3.1.157" evidence="20"/>
<feature type="binding site" evidence="20">
    <location>
        <begin position="390"/>
        <end position="391"/>
    </location>
    <ligand>
        <name>acetyl-CoA</name>
        <dbReference type="ChEBI" id="CHEBI:57288"/>
    </ligand>
</feature>
<feature type="binding site" evidence="20">
    <location>
        <position position="108"/>
    </location>
    <ligand>
        <name>Mg(2+)</name>
        <dbReference type="ChEBI" id="CHEBI:18420"/>
    </ligand>
</feature>
<evidence type="ECO:0000313" key="23">
    <source>
        <dbReference type="Proteomes" id="UP000004259"/>
    </source>
</evidence>
<keyword evidence="12 20" id="KW-0133">Cell shape</keyword>
<keyword evidence="8 20" id="KW-0548">Nucleotidyltransferase</keyword>
<accession>E9SAM4</accession>
<evidence type="ECO:0000259" key="21">
    <source>
        <dbReference type="Pfam" id="PF00483"/>
    </source>
</evidence>
<evidence type="ECO:0000256" key="4">
    <source>
        <dbReference type="ARBA" id="ARBA00007707"/>
    </source>
</evidence>
<evidence type="ECO:0000256" key="2">
    <source>
        <dbReference type="ARBA" id="ARBA00005166"/>
    </source>
</evidence>
<evidence type="ECO:0000256" key="10">
    <source>
        <dbReference type="ARBA" id="ARBA00022737"/>
    </source>
</evidence>
<keyword evidence="13 20" id="KW-0573">Peptidoglycan synthesis</keyword>
<feature type="binding site" evidence="20">
    <location>
        <position position="77"/>
    </location>
    <ligand>
        <name>UDP-N-acetyl-alpha-D-glucosamine</name>
        <dbReference type="ChEBI" id="CHEBI:57705"/>
    </ligand>
</feature>
<evidence type="ECO:0000256" key="8">
    <source>
        <dbReference type="ARBA" id="ARBA00022695"/>
    </source>
</evidence>
<dbReference type="InterPro" id="IPR001451">
    <property type="entry name" value="Hexapep"/>
</dbReference>
<feature type="binding site" evidence="20">
    <location>
        <position position="355"/>
    </location>
    <ligand>
        <name>UDP-N-acetyl-alpha-D-glucosamine</name>
        <dbReference type="ChEBI" id="CHEBI:57705"/>
    </ligand>
</feature>
<keyword evidence="15 20" id="KW-0012">Acyltransferase</keyword>
<feature type="binding site" evidence="20">
    <location>
        <position position="232"/>
    </location>
    <ligand>
        <name>UDP-N-acetyl-alpha-D-glucosamine</name>
        <dbReference type="ChEBI" id="CHEBI:57705"/>
    </ligand>
</feature>
<keyword evidence="9 20" id="KW-0479">Metal-binding</keyword>
<feature type="binding site" evidence="20">
    <location>
        <position position="22"/>
    </location>
    <ligand>
        <name>UDP-N-acetyl-alpha-D-glucosamine</name>
        <dbReference type="ChEBI" id="CHEBI:57705"/>
    </ligand>
</feature>
<comment type="catalytic activity">
    <reaction evidence="17 20">
        <text>alpha-D-glucosamine 1-phosphate + acetyl-CoA = N-acetyl-alpha-D-glucosamine 1-phosphate + CoA + H(+)</text>
        <dbReference type="Rhea" id="RHEA:13725"/>
        <dbReference type="ChEBI" id="CHEBI:15378"/>
        <dbReference type="ChEBI" id="CHEBI:57287"/>
        <dbReference type="ChEBI" id="CHEBI:57288"/>
        <dbReference type="ChEBI" id="CHEBI:57776"/>
        <dbReference type="ChEBI" id="CHEBI:58516"/>
        <dbReference type="EC" id="2.3.1.157"/>
    </reaction>
</comment>
<feature type="region of interest" description="N-acetyltransferase" evidence="20">
    <location>
        <begin position="256"/>
        <end position="472"/>
    </location>
</feature>
<reference evidence="22 23" key="1">
    <citation type="submission" date="2011-02" db="EMBL/GenBank/DDBJ databases">
        <authorList>
            <person name="Nelson K.E."/>
            <person name="Sutton G."/>
            <person name="Torralba M."/>
            <person name="Durkin S."/>
            <person name="Harkins D."/>
            <person name="Montgomery R."/>
            <person name="Ziemer C."/>
            <person name="Klaassens E."/>
            <person name="Ocuiv P."/>
            <person name="Morrison M."/>
        </authorList>
    </citation>
    <scope>NUCLEOTIDE SEQUENCE [LARGE SCALE GENOMIC DNA]</scope>
    <source>
        <strain evidence="22 23">8</strain>
    </source>
</reference>
<comment type="caution">
    <text evidence="20">Lacks conserved residue(s) required for the propagation of feature annotation.</text>
</comment>
<evidence type="ECO:0000256" key="11">
    <source>
        <dbReference type="ARBA" id="ARBA00022842"/>
    </source>
</evidence>
<dbReference type="UniPathway" id="UPA00113">
    <property type="reaction ID" value="UER00532"/>
</dbReference>
<comment type="caution">
    <text evidence="22">The sequence shown here is derived from an EMBL/GenBank/DDBJ whole genome shotgun (WGS) entry which is preliminary data.</text>
</comment>
<name>E9SAM4_RUMAL</name>
<dbReference type="CDD" id="cd03353">
    <property type="entry name" value="LbH_GlmU_C"/>
    <property type="match status" value="1"/>
</dbReference>
<feature type="binding site" evidence="20">
    <location>
        <position position="370"/>
    </location>
    <ligand>
        <name>UDP-N-acetyl-alpha-D-glucosamine</name>
        <dbReference type="ChEBI" id="CHEBI:57705"/>
    </ligand>
</feature>
<evidence type="ECO:0000256" key="3">
    <source>
        <dbReference type="ARBA" id="ARBA00005208"/>
    </source>
</evidence>
<evidence type="ECO:0000256" key="7">
    <source>
        <dbReference type="ARBA" id="ARBA00022679"/>
    </source>
</evidence>
<dbReference type="InterPro" id="IPR038009">
    <property type="entry name" value="GlmU_C_LbH"/>
</dbReference>
<dbReference type="Gene3D" id="3.90.550.10">
    <property type="entry name" value="Spore Coat Polysaccharide Biosynthesis Protein SpsA, Chain A"/>
    <property type="match status" value="1"/>
</dbReference>
<feature type="binding site" evidence="20">
    <location>
        <begin position="82"/>
        <end position="83"/>
    </location>
    <ligand>
        <name>UDP-N-acetyl-alpha-D-glucosamine</name>
        <dbReference type="ChEBI" id="CHEBI:57705"/>
    </ligand>
</feature>
<evidence type="ECO:0000256" key="14">
    <source>
        <dbReference type="ARBA" id="ARBA00023268"/>
    </source>
</evidence>
<organism evidence="22 23">
    <name type="scientific">Ruminococcus albus 8</name>
    <dbReference type="NCBI Taxonomy" id="246199"/>
    <lineage>
        <taxon>Bacteria</taxon>
        <taxon>Bacillati</taxon>
        <taxon>Bacillota</taxon>
        <taxon>Clostridia</taxon>
        <taxon>Eubacteriales</taxon>
        <taxon>Oscillospiraceae</taxon>
        <taxon>Ruminococcus</taxon>
    </lineage>
</organism>
<keyword evidence="23" id="KW-1185">Reference proteome</keyword>
<comment type="pathway">
    <text evidence="20">Bacterial outer membrane biogenesis; LPS lipid A biosynthesis.</text>
</comment>
<proteinExistence type="inferred from homology"/>
<keyword evidence="10 20" id="KW-0677">Repeat</keyword>
<dbReference type="PANTHER" id="PTHR43584">
    <property type="entry name" value="NUCLEOTIDYL TRANSFERASE"/>
    <property type="match status" value="1"/>
</dbReference>
<dbReference type="GO" id="GO:0019134">
    <property type="term" value="F:glucosamine-1-phosphate N-acetyltransferase activity"/>
    <property type="evidence" value="ECO:0007669"/>
    <property type="project" value="UniProtKB-UniRule"/>
</dbReference>
<evidence type="ECO:0000256" key="18">
    <source>
        <dbReference type="ARBA" id="ARBA00048493"/>
    </source>
</evidence>
<dbReference type="GO" id="GO:0003977">
    <property type="term" value="F:UDP-N-acetylglucosamine diphosphorylase activity"/>
    <property type="evidence" value="ECO:0007669"/>
    <property type="project" value="UniProtKB-UniRule"/>
</dbReference>
<feature type="binding site" evidence="20">
    <location>
        <position position="444"/>
    </location>
    <ligand>
        <name>acetyl-CoA</name>
        <dbReference type="ChEBI" id="CHEBI:57288"/>
    </ligand>
</feature>
<feature type="binding site" evidence="20">
    <location>
        <position position="337"/>
    </location>
    <ligand>
        <name>UDP-N-acetyl-alpha-D-glucosamine</name>
        <dbReference type="ChEBI" id="CHEBI:57705"/>
    </ligand>
</feature>
<comment type="pathway">
    <text evidence="3 20">Nucleotide-sugar biosynthesis; UDP-N-acetyl-alpha-D-glucosamine biosynthesis; UDP-N-acetyl-alpha-D-glucosamine from N-acetyl-alpha-D-glucosamine 1-phosphate: step 1/1.</text>
</comment>
<dbReference type="SUPFAM" id="SSF51161">
    <property type="entry name" value="Trimeric LpxA-like enzymes"/>
    <property type="match status" value="1"/>
</dbReference>
<dbReference type="AlphaFoldDB" id="E9SAM4"/>
<comment type="similarity">
    <text evidence="4 20">In the C-terminal section; belongs to the transferase hexapeptide repeat family.</text>
</comment>
<dbReference type="GO" id="GO:0008360">
    <property type="term" value="P:regulation of cell shape"/>
    <property type="evidence" value="ECO:0007669"/>
    <property type="project" value="UniProtKB-KW"/>
</dbReference>
<dbReference type="CDD" id="cd02540">
    <property type="entry name" value="GT2_GlmU_N_bac"/>
    <property type="match status" value="1"/>
</dbReference>
<evidence type="ECO:0000256" key="5">
    <source>
        <dbReference type="ARBA" id="ARBA00007947"/>
    </source>
</evidence>
<dbReference type="EMBL" id="ADKM02000062">
    <property type="protein sequence ID" value="EGC03592.1"/>
    <property type="molecule type" value="Genomic_DNA"/>
</dbReference>
<dbReference type="InterPro" id="IPR050065">
    <property type="entry name" value="GlmU-like"/>
</dbReference>
<feature type="binding site" evidence="20">
    <location>
        <position position="159"/>
    </location>
    <ligand>
        <name>UDP-N-acetyl-alpha-D-glucosamine</name>
        <dbReference type="ChEBI" id="CHEBI:57705"/>
    </ligand>
</feature>
<dbReference type="GO" id="GO:0071555">
    <property type="term" value="P:cell wall organization"/>
    <property type="evidence" value="ECO:0007669"/>
    <property type="project" value="UniProtKB-KW"/>
</dbReference>
<evidence type="ECO:0000256" key="13">
    <source>
        <dbReference type="ARBA" id="ARBA00022984"/>
    </source>
</evidence>
<gene>
    <name evidence="20 22" type="primary">glmU</name>
    <name evidence="22" type="ORF">CUS_7986</name>
</gene>
<feature type="binding site" evidence="20">
    <location>
        <position position="145"/>
    </location>
    <ligand>
        <name>UDP-N-acetyl-alpha-D-glucosamine</name>
        <dbReference type="ChEBI" id="CHEBI:57705"/>
    </ligand>
</feature>
<feature type="active site" description="Proton acceptor" evidence="20">
    <location>
        <position position="367"/>
    </location>
</feature>
<dbReference type="RefSeq" id="WP_002848345.1">
    <property type="nucleotide sequence ID" value="NZ_ADKM02000062.1"/>
</dbReference>
<feature type="binding site" evidence="20">
    <location>
        <position position="174"/>
    </location>
    <ligand>
        <name>UDP-N-acetyl-alpha-D-glucosamine</name>
        <dbReference type="ChEBI" id="CHEBI:57705"/>
    </ligand>
</feature>
<dbReference type="InterPro" id="IPR011004">
    <property type="entry name" value="Trimer_LpxA-like_sf"/>
</dbReference>
<protein>
    <recommendedName>
        <fullName evidence="20">Bifunctional protein GlmU</fullName>
    </recommendedName>
    <domain>
        <recommendedName>
            <fullName evidence="20">UDP-N-acetylglucosamine pyrophosphorylase</fullName>
            <ecNumber evidence="20">2.7.7.23</ecNumber>
        </recommendedName>
        <alternativeName>
            <fullName evidence="20">N-acetylglucosamine-1-phosphate uridyltransferase</fullName>
        </alternativeName>
    </domain>
    <domain>
        <recommendedName>
            <fullName evidence="20">Glucosamine-1-phosphate N-acetyltransferase</fullName>
            <ecNumber evidence="20">2.3.1.157</ecNumber>
        </recommendedName>
    </domain>
</protein>
<evidence type="ECO:0000256" key="17">
    <source>
        <dbReference type="ARBA" id="ARBA00048247"/>
    </source>
</evidence>
<keyword evidence="14 20" id="KW-0511">Multifunctional enzyme</keyword>
<comment type="catalytic activity">
    <reaction evidence="18 20">
        <text>N-acetyl-alpha-D-glucosamine 1-phosphate + UTP + H(+) = UDP-N-acetyl-alpha-D-glucosamine + diphosphate</text>
        <dbReference type="Rhea" id="RHEA:13509"/>
        <dbReference type="ChEBI" id="CHEBI:15378"/>
        <dbReference type="ChEBI" id="CHEBI:33019"/>
        <dbReference type="ChEBI" id="CHEBI:46398"/>
        <dbReference type="ChEBI" id="CHEBI:57705"/>
        <dbReference type="ChEBI" id="CHEBI:57776"/>
        <dbReference type="EC" id="2.7.7.23"/>
    </reaction>
</comment>
<dbReference type="eggNOG" id="COG1207">
    <property type="taxonomic scope" value="Bacteria"/>
</dbReference>
<dbReference type="NCBIfam" id="TIGR01173">
    <property type="entry name" value="glmU"/>
    <property type="match status" value="1"/>
</dbReference>
<dbReference type="GO" id="GO:0005737">
    <property type="term" value="C:cytoplasm"/>
    <property type="evidence" value="ECO:0007669"/>
    <property type="project" value="UniProtKB-SubCell"/>
</dbReference>
<comment type="cofactor">
    <cofactor evidence="20">
        <name>Mg(2+)</name>
        <dbReference type="ChEBI" id="CHEBI:18420"/>
    </cofactor>
    <text evidence="20">Binds 1 Mg(2+) ion per subunit.</text>
</comment>
<dbReference type="SUPFAM" id="SSF53448">
    <property type="entry name" value="Nucleotide-diphospho-sugar transferases"/>
    <property type="match status" value="1"/>
</dbReference>
<feature type="binding site" evidence="20">
    <location>
        <position position="232"/>
    </location>
    <ligand>
        <name>Mg(2+)</name>
        <dbReference type="ChEBI" id="CHEBI:18420"/>
    </ligand>
</feature>
<dbReference type="STRING" id="246199.CUS_7986"/>
<feature type="binding site" evidence="20">
    <location>
        <position position="427"/>
    </location>
    <ligand>
        <name>acetyl-CoA</name>
        <dbReference type="ChEBI" id="CHEBI:57288"/>
    </ligand>
</feature>
<dbReference type="EC" id="2.7.7.23" evidence="20"/>
<dbReference type="GO" id="GO:0016020">
    <property type="term" value="C:membrane"/>
    <property type="evidence" value="ECO:0007669"/>
    <property type="project" value="GOC"/>
</dbReference>
<evidence type="ECO:0000256" key="19">
    <source>
        <dbReference type="ARBA" id="ARBA00049628"/>
    </source>
</evidence>
<dbReference type="UniPathway" id="UPA00973"/>
<dbReference type="GO" id="GO:0009252">
    <property type="term" value="P:peptidoglycan biosynthetic process"/>
    <property type="evidence" value="ECO:0007669"/>
    <property type="project" value="UniProtKB-UniRule"/>
</dbReference>
<dbReference type="HAMAP" id="MF_01631">
    <property type="entry name" value="GlmU"/>
    <property type="match status" value="1"/>
</dbReference>
<keyword evidence="16 20" id="KW-0961">Cell wall biogenesis/degradation</keyword>
<comment type="pathway">
    <text evidence="2 20">Nucleotide-sugar biosynthesis; UDP-N-acetyl-alpha-D-glucosamine biosynthesis; N-acetyl-alpha-D-glucosamine 1-phosphate from alpha-D-glucosamine 6-phosphate (route II): step 2/2.</text>
</comment>
<comment type="function">
    <text evidence="19 20">Catalyzes the last two sequential reactions in the de novo biosynthetic pathway for UDP-N-acetylglucosamine (UDP-GlcNAc). The C-terminal domain catalyzes the transfer of acetyl group from acetyl coenzyme A to glucosamine-1-phosphate (GlcN-1-P) to produce N-acetylglucosamine-1-phosphate (GlcNAc-1-P), which is converted into UDP-GlcNAc by the transfer of uridine 5-monophosphate (from uridine 5-triphosphate), a reaction catalyzed by the N-terminal domain.</text>
</comment>
<dbReference type="GO" id="GO:0009245">
    <property type="term" value="P:lipid A biosynthetic process"/>
    <property type="evidence" value="ECO:0007669"/>
    <property type="project" value="UniProtKB-UniRule"/>
</dbReference>
<dbReference type="OrthoDB" id="9775031at2"/>
<dbReference type="PANTHER" id="PTHR43584:SF3">
    <property type="entry name" value="BIFUNCTIONAL PROTEIN GLMU"/>
    <property type="match status" value="1"/>
</dbReference>
<dbReference type="Gene3D" id="2.160.10.10">
    <property type="entry name" value="Hexapeptide repeat proteins"/>
    <property type="match status" value="1"/>
</dbReference>
<feature type="domain" description="Nucleotidyl transferase" evidence="21">
    <location>
        <begin position="5"/>
        <end position="256"/>
    </location>
</feature>
<evidence type="ECO:0000256" key="16">
    <source>
        <dbReference type="ARBA" id="ARBA00023316"/>
    </source>
</evidence>
<keyword evidence="11 20" id="KW-0460">Magnesium</keyword>
<dbReference type="GO" id="GO:0006048">
    <property type="term" value="P:UDP-N-acetylglucosamine biosynthetic process"/>
    <property type="evidence" value="ECO:0007669"/>
    <property type="project" value="UniProtKB-UniPathway"/>
</dbReference>
<dbReference type="InterPro" id="IPR005882">
    <property type="entry name" value="Bifunctional_GlmU"/>
</dbReference>
<keyword evidence="6 20" id="KW-0963">Cytoplasm</keyword>
<dbReference type="Pfam" id="PF00132">
    <property type="entry name" value="Hexapep"/>
    <property type="match status" value="2"/>
</dbReference>
<evidence type="ECO:0000256" key="1">
    <source>
        <dbReference type="ARBA" id="ARBA00004496"/>
    </source>
</evidence>
<feature type="region of interest" description="Pyrophosphorylase" evidence="20">
    <location>
        <begin position="1"/>
        <end position="234"/>
    </location>
</feature>
<sequence>MSNNVIILAGGQGKRMKINSPKALCNVLGEPMLEWVMSACEDAGLSDICIVKGFAGEMIDEYVAKRSSVGKVSTVLQAERLGTGHAVMMAADFLKAHVGGSTLVLCGDAPFIDADTIKGALELHEKKNCGVTVVTSKVDDATGYGRVVRTADGIAGIVEHKDCTAEQLKINEINSGCYWFNTEALLEVLFEIKPNNAQGEYYLTDCVELMINKGKSADAYISENPNVALGANDRRGLLKLNDIARMSVIDKWLDFGIEFTCLDGVSIGRNVEIGAGTRIDAGVELRNGTKIGENCIIGRNCILENTIIGNGVNLNNVQAYDAVVDDCAKIGPFVQLRPDTHICKGVKIGDFVEIKNSTIGEGTAVSHLTYVGDSDVGSNVNFGCGVATANYDGEKKYRTVVGDNAFIGCNTNLVAPVTVGRGAYTAAGSTITGDVPADALAIERGKEIIKEDYAKKKLEKRTKKFEDAHRNN</sequence>
<evidence type="ECO:0000256" key="6">
    <source>
        <dbReference type="ARBA" id="ARBA00022490"/>
    </source>
</evidence>
<evidence type="ECO:0000256" key="12">
    <source>
        <dbReference type="ARBA" id="ARBA00022960"/>
    </source>
</evidence>
<dbReference type="GO" id="GO:0000902">
    <property type="term" value="P:cell morphogenesis"/>
    <property type="evidence" value="ECO:0007669"/>
    <property type="project" value="UniProtKB-UniRule"/>
</dbReference>
<dbReference type="InterPro" id="IPR005835">
    <property type="entry name" value="NTP_transferase_dom"/>
</dbReference>
<keyword evidence="7 20" id="KW-0808">Transferase</keyword>
<feature type="binding site" evidence="20">
    <location>
        <position position="381"/>
    </location>
    <ligand>
        <name>UDP-N-acetyl-alpha-D-glucosamine</name>
        <dbReference type="ChEBI" id="CHEBI:57705"/>
    </ligand>
</feature>
<dbReference type="GO" id="GO:0000287">
    <property type="term" value="F:magnesium ion binding"/>
    <property type="evidence" value="ECO:0007669"/>
    <property type="project" value="UniProtKB-UniRule"/>
</dbReference>
<comment type="subcellular location">
    <subcellularLocation>
        <location evidence="1 20">Cytoplasm</location>
    </subcellularLocation>
</comment>
<evidence type="ECO:0000256" key="15">
    <source>
        <dbReference type="ARBA" id="ARBA00023315"/>
    </source>
</evidence>
<evidence type="ECO:0000313" key="22">
    <source>
        <dbReference type="EMBL" id="EGC03592.1"/>
    </source>
</evidence>